<keyword evidence="5 12" id="KW-0479">Metal-binding</keyword>
<evidence type="ECO:0000256" key="11">
    <source>
        <dbReference type="PIRSR" id="PIRSR006816-1"/>
    </source>
</evidence>
<feature type="binding site" evidence="11">
    <location>
        <begin position="51"/>
        <end position="54"/>
    </location>
    <ligand>
        <name>FAD</name>
        <dbReference type="ChEBI" id="CHEBI:57692"/>
    </ligand>
</feature>
<comment type="cofactor">
    <cofactor evidence="11">
        <name>FAD</name>
        <dbReference type="ChEBI" id="CHEBI:57692"/>
    </cofactor>
    <text evidence="11">Binds 1 FAD per subunit.</text>
</comment>
<dbReference type="OrthoDB" id="9789468at2"/>
<dbReference type="RefSeq" id="WP_128745149.1">
    <property type="nucleotide sequence ID" value="NZ_CP035281.1"/>
</dbReference>
<evidence type="ECO:0000256" key="12">
    <source>
        <dbReference type="PIRSR" id="PIRSR006816-2"/>
    </source>
</evidence>
<evidence type="ECO:0000259" key="13">
    <source>
        <dbReference type="PROSITE" id="PS51384"/>
    </source>
</evidence>
<dbReference type="InterPro" id="IPR012165">
    <property type="entry name" value="Cyt_c3_hydrogenase_gsu"/>
</dbReference>
<name>A0A410PU98_9FIRM</name>
<organism evidence="14 15">
    <name type="scientific">Aminipila luticellarii</name>
    <dbReference type="NCBI Taxonomy" id="2507160"/>
    <lineage>
        <taxon>Bacteria</taxon>
        <taxon>Bacillati</taxon>
        <taxon>Bacillota</taxon>
        <taxon>Clostridia</taxon>
        <taxon>Peptostreptococcales</taxon>
        <taxon>Anaerovoracaceae</taxon>
        <taxon>Aminipila</taxon>
    </lineage>
</organism>
<dbReference type="PROSITE" id="PS51384">
    <property type="entry name" value="FAD_FR"/>
    <property type="match status" value="1"/>
</dbReference>
<keyword evidence="2" id="KW-0813">Transport</keyword>
<dbReference type="GO" id="GO:0051537">
    <property type="term" value="F:2 iron, 2 sulfur cluster binding"/>
    <property type="evidence" value="ECO:0007669"/>
    <property type="project" value="UniProtKB-KW"/>
</dbReference>
<dbReference type="PANTHER" id="PTHR43513:SF3">
    <property type="entry name" value="DIHYDROOROTATE DEHYDROGENASE B (NAD(+)), ELECTRON TRANSFER SUBUNIT-RELATED"/>
    <property type="match status" value="1"/>
</dbReference>
<evidence type="ECO:0000313" key="14">
    <source>
        <dbReference type="EMBL" id="QAT42499.1"/>
    </source>
</evidence>
<evidence type="ECO:0000256" key="7">
    <source>
        <dbReference type="ARBA" id="ARBA00022982"/>
    </source>
</evidence>
<dbReference type="Gene3D" id="3.40.50.80">
    <property type="entry name" value="Nucleotide-binding domain of ferredoxin-NADP reductase (FNR) module"/>
    <property type="match status" value="1"/>
</dbReference>
<keyword evidence="3 11" id="KW-0285">Flavoprotein</keyword>
<dbReference type="InterPro" id="IPR039261">
    <property type="entry name" value="FNR_nucleotide-bd"/>
</dbReference>
<keyword evidence="6 11" id="KW-0274">FAD</keyword>
<gene>
    <name evidence="14" type="ORF">EQM06_04220</name>
</gene>
<dbReference type="SUPFAM" id="SSF63380">
    <property type="entry name" value="Riboflavin synthase domain-like"/>
    <property type="match status" value="1"/>
</dbReference>
<keyword evidence="15" id="KW-1185">Reference proteome</keyword>
<dbReference type="Gene3D" id="2.10.240.10">
    <property type="entry name" value="Dihydroorotate dehydrogenase, electron transfer subunit"/>
    <property type="match status" value="1"/>
</dbReference>
<feature type="binding site" evidence="12">
    <location>
        <position position="231"/>
    </location>
    <ligand>
        <name>[2Fe-2S] cluster</name>
        <dbReference type="ChEBI" id="CHEBI:190135"/>
    </ligand>
</feature>
<accession>A0A410PU98</accession>
<feature type="binding site" evidence="11">
    <location>
        <begin position="73"/>
        <end position="74"/>
    </location>
    <ligand>
        <name>FAD</name>
        <dbReference type="ChEBI" id="CHEBI:57692"/>
    </ligand>
</feature>
<dbReference type="Gene3D" id="2.40.30.10">
    <property type="entry name" value="Translation factors"/>
    <property type="match status" value="1"/>
</dbReference>
<dbReference type="PIRSF" id="PIRSF006816">
    <property type="entry name" value="Cyc3_hyd_g"/>
    <property type="match status" value="1"/>
</dbReference>
<keyword evidence="9 12" id="KW-0411">Iron-sulfur</keyword>
<keyword evidence="4 12" id="KW-0001">2Fe-2S</keyword>
<dbReference type="EMBL" id="CP035281">
    <property type="protein sequence ID" value="QAT42499.1"/>
    <property type="molecule type" value="Genomic_DNA"/>
</dbReference>
<evidence type="ECO:0000256" key="2">
    <source>
        <dbReference type="ARBA" id="ARBA00022448"/>
    </source>
</evidence>
<reference evidence="14 15" key="1">
    <citation type="submission" date="2019-01" db="EMBL/GenBank/DDBJ databases">
        <title>Draft genomes of a novel of Aminipila strains.</title>
        <authorList>
            <person name="Ma S."/>
        </authorList>
    </citation>
    <scope>NUCLEOTIDE SEQUENCE [LARGE SCALE GENOMIC DNA]</scope>
    <source>
        <strain evidence="15">JN-39</strain>
    </source>
</reference>
<dbReference type="GO" id="GO:0006221">
    <property type="term" value="P:pyrimidine nucleotide biosynthetic process"/>
    <property type="evidence" value="ECO:0007669"/>
    <property type="project" value="InterPro"/>
</dbReference>
<dbReference type="GO" id="GO:0050660">
    <property type="term" value="F:flavin adenine dinucleotide binding"/>
    <property type="evidence" value="ECO:0007669"/>
    <property type="project" value="InterPro"/>
</dbReference>
<dbReference type="InterPro" id="IPR019480">
    <property type="entry name" value="Dihydroorotate_DH_Fe-S-bd"/>
</dbReference>
<proteinExistence type="inferred from homology"/>
<evidence type="ECO:0000256" key="6">
    <source>
        <dbReference type="ARBA" id="ARBA00022827"/>
    </source>
</evidence>
<feature type="domain" description="FAD-binding FR-type" evidence="13">
    <location>
        <begin position="2"/>
        <end position="98"/>
    </location>
</feature>
<dbReference type="GO" id="GO:0016491">
    <property type="term" value="F:oxidoreductase activity"/>
    <property type="evidence" value="ECO:0007669"/>
    <property type="project" value="InterPro"/>
</dbReference>
<dbReference type="InterPro" id="IPR050353">
    <property type="entry name" value="PyrK_electron_transfer"/>
</dbReference>
<feature type="binding site" evidence="12">
    <location>
        <position position="226"/>
    </location>
    <ligand>
        <name>[2Fe-2S] cluster</name>
        <dbReference type="ChEBI" id="CHEBI:190135"/>
    </ligand>
</feature>
<evidence type="ECO:0000256" key="10">
    <source>
        <dbReference type="ARBA" id="ARBA00034078"/>
    </source>
</evidence>
<comment type="cofactor">
    <cofactor evidence="12">
        <name>[2Fe-2S] cluster</name>
        <dbReference type="ChEBI" id="CHEBI:190135"/>
    </cofactor>
    <text evidence="12">Binds 1 [2Fe-2S] cluster per subunit.</text>
</comment>
<keyword evidence="7" id="KW-0249">Electron transport</keyword>
<dbReference type="CDD" id="cd06218">
    <property type="entry name" value="DHOD_e_trans"/>
    <property type="match status" value="1"/>
</dbReference>
<comment type="similarity">
    <text evidence="1">Belongs to the PyrK family.</text>
</comment>
<evidence type="ECO:0000256" key="1">
    <source>
        <dbReference type="ARBA" id="ARBA00006422"/>
    </source>
</evidence>
<feature type="binding site" evidence="11">
    <location>
        <begin position="66"/>
        <end position="68"/>
    </location>
    <ligand>
        <name>FAD</name>
        <dbReference type="ChEBI" id="CHEBI:57692"/>
    </ligand>
</feature>
<dbReference type="AlphaFoldDB" id="A0A410PU98"/>
<evidence type="ECO:0000256" key="5">
    <source>
        <dbReference type="ARBA" id="ARBA00022723"/>
    </source>
</evidence>
<dbReference type="InterPro" id="IPR037117">
    <property type="entry name" value="Dihydroorotate_DH_ele_sf"/>
</dbReference>
<dbReference type="GO" id="GO:0046872">
    <property type="term" value="F:metal ion binding"/>
    <property type="evidence" value="ECO:0007669"/>
    <property type="project" value="UniProtKB-KW"/>
</dbReference>
<dbReference type="KEGG" id="amij:EQM06_04220"/>
<evidence type="ECO:0000256" key="3">
    <source>
        <dbReference type="ARBA" id="ARBA00022630"/>
    </source>
</evidence>
<dbReference type="InterPro" id="IPR017927">
    <property type="entry name" value="FAD-bd_FR_type"/>
</dbReference>
<dbReference type="Pfam" id="PF10418">
    <property type="entry name" value="DHODB_Fe-S_bind"/>
    <property type="match status" value="1"/>
</dbReference>
<keyword evidence="8 12" id="KW-0408">Iron</keyword>
<evidence type="ECO:0000256" key="4">
    <source>
        <dbReference type="ARBA" id="ARBA00022714"/>
    </source>
</evidence>
<feature type="binding site" evidence="12">
    <location>
        <position position="254"/>
    </location>
    <ligand>
        <name>[2Fe-2S] cluster</name>
        <dbReference type="ChEBI" id="CHEBI:190135"/>
    </ligand>
</feature>
<evidence type="ECO:0000313" key="15">
    <source>
        <dbReference type="Proteomes" id="UP000287601"/>
    </source>
</evidence>
<dbReference type="Proteomes" id="UP000287601">
    <property type="component" value="Chromosome"/>
</dbReference>
<sequence>MKKVVWGNILCNDPIAKDVYKMQIQSSEMGPVKAGQFVNIYLEDKSMLLPRPLSICDAEEDSITIVYRIAGKGTRELSAYQAMNQIRVSTPLGNGYFIEGTALGGQIDDYSGKTVVVAGGGIGVPPMVLLARRLKEKGAEVLAAVGFQEEPFLIEELKQYCREVHVATDRGTCGFHGNAVQMIKEKRIDADEYFSCGPKVMLKALSDFCTEKRIHCQVSLEERMGCGYGACVGCTCKIKVKTNQGMEIQQKGVCKHGPVFFGEEVVWDE</sequence>
<feature type="binding site" evidence="12">
    <location>
        <position position="234"/>
    </location>
    <ligand>
        <name>[2Fe-2S] cluster</name>
        <dbReference type="ChEBI" id="CHEBI:190135"/>
    </ligand>
</feature>
<dbReference type="SUPFAM" id="SSF52343">
    <property type="entry name" value="Ferredoxin reductase-like, C-terminal NADP-linked domain"/>
    <property type="match status" value="1"/>
</dbReference>
<protein>
    <submittedName>
        <fullName evidence="14">Dihydroorotate dehydrogenase electron transfer subunit</fullName>
    </submittedName>
</protein>
<evidence type="ECO:0000256" key="9">
    <source>
        <dbReference type="ARBA" id="ARBA00023014"/>
    </source>
</evidence>
<comment type="cofactor">
    <cofactor evidence="10">
        <name>[2Fe-2S] cluster</name>
        <dbReference type="ChEBI" id="CHEBI:190135"/>
    </cofactor>
</comment>
<evidence type="ECO:0000256" key="8">
    <source>
        <dbReference type="ARBA" id="ARBA00023004"/>
    </source>
</evidence>
<dbReference type="InterPro" id="IPR017938">
    <property type="entry name" value="Riboflavin_synthase-like_b-brl"/>
</dbReference>
<dbReference type="PANTHER" id="PTHR43513">
    <property type="entry name" value="DIHYDROOROTATE DEHYDROGENASE B (NAD(+)), ELECTRON TRANSFER SUBUNIT"/>
    <property type="match status" value="1"/>
</dbReference>